<evidence type="ECO:0000313" key="2">
    <source>
        <dbReference type="EMBL" id="SDL16779.1"/>
    </source>
</evidence>
<dbReference type="STRING" id="246191.SAMN05660337_2324"/>
<dbReference type="AlphaFoldDB" id="A0A1G9HV11"/>
<dbReference type="InterPro" id="IPR003390">
    <property type="entry name" value="DNA_integrity_scan_DisA_N"/>
</dbReference>
<dbReference type="Pfam" id="PF21750">
    <property type="entry name" value="DACNH"/>
    <property type="match status" value="1"/>
</dbReference>
<gene>
    <name evidence="2" type="ORF">SAMN05660337_2324</name>
</gene>
<dbReference type="Pfam" id="PF21749">
    <property type="entry name" value="DACND"/>
    <property type="match status" value="1"/>
</dbReference>
<dbReference type="Proteomes" id="UP000199053">
    <property type="component" value="Unassembled WGS sequence"/>
</dbReference>
<reference evidence="3" key="1">
    <citation type="submission" date="2016-10" db="EMBL/GenBank/DDBJ databases">
        <authorList>
            <person name="Varghese N."/>
            <person name="Submissions S."/>
        </authorList>
    </citation>
    <scope>NUCLEOTIDE SEQUENCE [LARGE SCALE GENOMIC DNA]</scope>
    <source>
        <strain evidence="3">DSM 16995</strain>
    </source>
</reference>
<proteinExistence type="predicted"/>
<organism evidence="2 3">
    <name type="scientific">Maridesulfovibrio ferrireducens</name>
    <dbReference type="NCBI Taxonomy" id="246191"/>
    <lineage>
        <taxon>Bacteria</taxon>
        <taxon>Pseudomonadati</taxon>
        <taxon>Thermodesulfobacteriota</taxon>
        <taxon>Desulfovibrionia</taxon>
        <taxon>Desulfovibrionales</taxon>
        <taxon>Desulfovibrionaceae</taxon>
        <taxon>Maridesulfovibrio</taxon>
    </lineage>
</organism>
<protein>
    <submittedName>
        <fullName evidence="2">DisA checkpoint controller nucleotide-binding</fullName>
    </submittedName>
</protein>
<dbReference type="SUPFAM" id="SSF143597">
    <property type="entry name" value="YojJ-like"/>
    <property type="match status" value="1"/>
</dbReference>
<dbReference type="InterPro" id="IPR036888">
    <property type="entry name" value="DNA_integrity_DisA_N_sf"/>
</dbReference>
<dbReference type="PROSITE" id="PS51794">
    <property type="entry name" value="DAC"/>
    <property type="match status" value="1"/>
</dbReference>
<sequence>MSSESFANLCIFHIMDGLRDGLSHFSQISRTALLYAINPGDPLRIYDPQGLLRDHEPKLKEVYLDSDAWKAGSNHDDNTRLIEVIKSKDLALAGLITCGARSSSIFYQRWFTEQHPNMCSTGPTESWMEYAALMLSQDFAAQNILRLDSSGHLLREYSTHAVRDYIVDQRNRIMGWDTQLRVYPILDAILGISKTKEEGAWARGDLIFIEPSELDSLEYLAKFPENERPALKNHKHVRKLLQSVENSSRKLVSDGKCVVGISSCWPTNTSISADFKGEWGILQRGTEPVCSFADATFSSTNYRPNLVQLEENLLEIKLDANNRHDLFQLANKMVASATHQSHGCTLVLDFNDTPVKIAGQTLEEPLDLRDPEIRGLARSLTKLDGAIHIGKDVKVYGFACLLDGKAVSGENRARGARFNSALRFTAKHPNIIVIVVSSDKPVSIIQRGVELTARCDWTQHFACVSTPPTLAEWIEGQI</sequence>
<evidence type="ECO:0000259" key="1">
    <source>
        <dbReference type="PROSITE" id="PS51794"/>
    </source>
</evidence>
<evidence type="ECO:0000313" key="3">
    <source>
        <dbReference type="Proteomes" id="UP000199053"/>
    </source>
</evidence>
<dbReference type="OrthoDB" id="859517at2"/>
<dbReference type="EMBL" id="FNGA01000003">
    <property type="protein sequence ID" value="SDL16779.1"/>
    <property type="molecule type" value="Genomic_DNA"/>
</dbReference>
<feature type="domain" description="DAC" evidence="1">
    <location>
        <begin position="311"/>
        <end position="459"/>
    </location>
</feature>
<accession>A0A1G9HV11</accession>
<dbReference type="InterPro" id="IPR048555">
    <property type="entry name" value="DACNH"/>
</dbReference>
<dbReference type="RefSeq" id="WP_092161246.1">
    <property type="nucleotide sequence ID" value="NZ_FNGA01000003.1"/>
</dbReference>
<name>A0A1G9HV11_9BACT</name>
<dbReference type="Gene3D" id="3.40.1700.10">
    <property type="entry name" value="DNA integrity scanning protein, DisA, N-terminal domain"/>
    <property type="match status" value="1"/>
</dbReference>
<dbReference type="InterPro" id="IPR048552">
    <property type="entry name" value="DACND"/>
</dbReference>
<dbReference type="Pfam" id="PF02457">
    <property type="entry name" value="DAC"/>
    <property type="match status" value="1"/>
</dbReference>
<keyword evidence="3" id="KW-1185">Reference proteome</keyword>